<feature type="compositionally biased region" description="Basic residues" evidence="1">
    <location>
        <begin position="107"/>
        <end position="116"/>
    </location>
</feature>
<accession>A0AAQ3QIU9</accession>
<feature type="region of interest" description="Disordered" evidence="1">
    <location>
        <begin position="96"/>
        <end position="130"/>
    </location>
</feature>
<keyword evidence="2" id="KW-1133">Transmembrane helix</keyword>
<name>A0AAQ3QIU9_9LILI</name>
<dbReference type="EMBL" id="CP136895">
    <property type="protein sequence ID" value="WOL11011.1"/>
    <property type="molecule type" value="Genomic_DNA"/>
</dbReference>
<proteinExistence type="predicted"/>
<evidence type="ECO:0000256" key="2">
    <source>
        <dbReference type="SAM" id="Phobius"/>
    </source>
</evidence>
<gene>
    <name evidence="3" type="ORF">Cni_G19772</name>
</gene>
<evidence type="ECO:0000256" key="1">
    <source>
        <dbReference type="SAM" id="MobiDB-lite"/>
    </source>
</evidence>
<sequence length="153" mass="16575">MVVHLVPLALVEIPILCDKTPFYPDIIVFSTNSFCTFALNLVVFLLVGKTSVLTINVIGVVKDWLLIDFSWSVSTTLSPPSISSAMGLPSSVLSTTTMPSCMPSKPRSCRGRRNKSMRSPGGSSDSETEGSSLAKIGFINSSDTNSRGFYFWI</sequence>
<reference evidence="3 4" key="1">
    <citation type="submission" date="2023-10" db="EMBL/GenBank/DDBJ databases">
        <title>Chromosome-scale genome assembly provides insights into flower coloration mechanisms of Canna indica.</title>
        <authorList>
            <person name="Li C."/>
        </authorList>
    </citation>
    <scope>NUCLEOTIDE SEQUENCE [LARGE SCALE GENOMIC DNA]</scope>
    <source>
        <tissue evidence="3">Flower</tissue>
    </source>
</reference>
<evidence type="ECO:0000313" key="3">
    <source>
        <dbReference type="EMBL" id="WOL11011.1"/>
    </source>
</evidence>
<protein>
    <submittedName>
        <fullName evidence="3">Sugar phosphate/phosphate translocator</fullName>
    </submittedName>
</protein>
<dbReference type="AlphaFoldDB" id="A0AAQ3QIU9"/>
<keyword evidence="2" id="KW-0472">Membrane</keyword>
<feature type="compositionally biased region" description="Low complexity" evidence="1">
    <location>
        <begin position="119"/>
        <end position="130"/>
    </location>
</feature>
<keyword evidence="2" id="KW-0812">Transmembrane</keyword>
<dbReference type="Proteomes" id="UP001327560">
    <property type="component" value="Chromosome 6"/>
</dbReference>
<feature type="transmembrane region" description="Helical" evidence="2">
    <location>
        <begin position="26"/>
        <end position="47"/>
    </location>
</feature>
<keyword evidence="4" id="KW-1185">Reference proteome</keyword>
<evidence type="ECO:0000313" key="4">
    <source>
        <dbReference type="Proteomes" id="UP001327560"/>
    </source>
</evidence>
<organism evidence="3 4">
    <name type="scientific">Canna indica</name>
    <name type="common">Indian-shot</name>
    <dbReference type="NCBI Taxonomy" id="4628"/>
    <lineage>
        <taxon>Eukaryota</taxon>
        <taxon>Viridiplantae</taxon>
        <taxon>Streptophyta</taxon>
        <taxon>Embryophyta</taxon>
        <taxon>Tracheophyta</taxon>
        <taxon>Spermatophyta</taxon>
        <taxon>Magnoliopsida</taxon>
        <taxon>Liliopsida</taxon>
        <taxon>Zingiberales</taxon>
        <taxon>Cannaceae</taxon>
        <taxon>Canna</taxon>
    </lineage>
</organism>